<feature type="transmembrane region" description="Helical" evidence="2">
    <location>
        <begin position="50"/>
        <end position="74"/>
    </location>
</feature>
<protein>
    <recommendedName>
        <fullName evidence="5">Transmembrane protein</fullName>
    </recommendedName>
</protein>
<name>A0A167Q2B4_CALVF</name>
<feature type="transmembrane region" description="Helical" evidence="2">
    <location>
        <begin position="94"/>
        <end position="115"/>
    </location>
</feature>
<keyword evidence="2" id="KW-0812">Transmembrane</keyword>
<keyword evidence="2" id="KW-0472">Membrane</keyword>
<evidence type="ECO:0000313" key="3">
    <source>
        <dbReference type="EMBL" id="KZO99342.1"/>
    </source>
</evidence>
<dbReference type="PROSITE" id="PS51257">
    <property type="entry name" value="PROKAR_LIPOPROTEIN"/>
    <property type="match status" value="1"/>
</dbReference>
<evidence type="ECO:0000313" key="4">
    <source>
        <dbReference type="Proteomes" id="UP000076738"/>
    </source>
</evidence>
<evidence type="ECO:0000256" key="1">
    <source>
        <dbReference type="SAM" id="MobiDB-lite"/>
    </source>
</evidence>
<evidence type="ECO:0008006" key="5">
    <source>
        <dbReference type="Google" id="ProtNLM"/>
    </source>
</evidence>
<gene>
    <name evidence="3" type="ORF">CALVIDRAFT_378393</name>
</gene>
<feature type="compositionally biased region" description="Basic and acidic residues" evidence="1">
    <location>
        <begin position="207"/>
        <end position="216"/>
    </location>
</feature>
<evidence type="ECO:0000256" key="2">
    <source>
        <dbReference type="SAM" id="Phobius"/>
    </source>
</evidence>
<proteinExistence type="predicted"/>
<keyword evidence="2" id="KW-1133">Transmembrane helix</keyword>
<feature type="transmembrane region" description="Helical" evidence="2">
    <location>
        <begin position="7"/>
        <end position="30"/>
    </location>
</feature>
<dbReference type="AlphaFoldDB" id="A0A167Q2B4"/>
<accession>A0A167Q2B4</accession>
<feature type="region of interest" description="Disordered" evidence="1">
    <location>
        <begin position="193"/>
        <end position="216"/>
    </location>
</feature>
<keyword evidence="4" id="KW-1185">Reference proteome</keyword>
<organism evidence="3 4">
    <name type="scientific">Calocera viscosa (strain TUFC12733)</name>
    <dbReference type="NCBI Taxonomy" id="1330018"/>
    <lineage>
        <taxon>Eukaryota</taxon>
        <taxon>Fungi</taxon>
        <taxon>Dikarya</taxon>
        <taxon>Basidiomycota</taxon>
        <taxon>Agaricomycotina</taxon>
        <taxon>Dacrymycetes</taxon>
        <taxon>Dacrymycetales</taxon>
        <taxon>Dacrymycetaceae</taxon>
        <taxon>Calocera</taxon>
    </lineage>
</organism>
<sequence length="216" mass="24367">MVWGKRWIFVVFNVVLWLGIVACSVRLVHLQASYMHDQTNLSLLITEDNWTIATVVLSFTSTTLATGLVTLRIWKIDRASPKSHEMSLLPVVQIVVESGCLYTSFLLAYLVALVLESPALLFLNQIVAPLTSIAFFLIIVRVGMSKHGGPSTTSQDSEPGPSSIAANHEFIIRRTEQREELSTMEDEEMFRMKEMDTSSSSRLHQSWMREGDKVDY</sequence>
<dbReference type="OrthoDB" id="3354175at2759"/>
<dbReference type="EMBL" id="KV417272">
    <property type="protein sequence ID" value="KZO99342.1"/>
    <property type="molecule type" value="Genomic_DNA"/>
</dbReference>
<dbReference type="Proteomes" id="UP000076738">
    <property type="component" value="Unassembled WGS sequence"/>
</dbReference>
<reference evidence="3 4" key="1">
    <citation type="journal article" date="2016" name="Mol. Biol. Evol.">
        <title>Comparative Genomics of Early-Diverging Mushroom-Forming Fungi Provides Insights into the Origins of Lignocellulose Decay Capabilities.</title>
        <authorList>
            <person name="Nagy L.G."/>
            <person name="Riley R."/>
            <person name="Tritt A."/>
            <person name="Adam C."/>
            <person name="Daum C."/>
            <person name="Floudas D."/>
            <person name="Sun H."/>
            <person name="Yadav J.S."/>
            <person name="Pangilinan J."/>
            <person name="Larsson K.H."/>
            <person name="Matsuura K."/>
            <person name="Barry K."/>
            <person name="Labutti K."/>
            <person name="Kuo R."/>
            <person name="Ohm R.A."/>
            <person name="Bhattacharya S.S."/>
            <person name="Shirouzu T."/>
            <person name="Yoshinaga Y."/>
            <person name="Martin F.M."/>
            <person name="Grigoriev I.V."/>
            <person name="Hibbett D.S."/>
        </authorList>
    </citation>
    <scope>NUCLEOTIDE SEQUENCE [LARGE SCALE GENOMIC DNA]</scope>
    <source>
        <strain evidence="3 4">TUFC12733</strain>
    </source>
</reference>
<feature type="transmembrane region" description="Helical" evidence="2">
    <location>
        <begin position="121"/>
        <end position="140"/>
    </location>
</feature>
<dbReference type="STRING" id="1330018.A0A167Q2B4"/>